<dbReference type="EMBL" id="BJNY01000006">
    <property type="protein sequence ID" value="GED05785.1"/>
    <property type="molecule type" value="Genomic_DNA"/>
</dbReference>
<evidence type="ECO:0000313" key="2">
    <source>
        <dbReference type="Proteomes" id="UP000316612"/>
    </source>
</evidence>
<proteinExistence type="predicted"/>
<protein>
    <submittedName>
        <fullName evidence="1">Uncharacterized protein</fullName>
    </submittedName>
</protein>
<name>A0A4Y4DQB3_GLUUR</name>
<gene>
    <name evidence="1" type="ORF">AUR04nite_13170</name>
</gene>
<dbReference type="AlphaFoldDB" id="A0A4Y4DQB3"/>
<dbReference type="Proteomes" id="UP000316612">
    <property type="component" value="Unassembled WGS sequence"/>
</dbReference>
<sequence>MLTMIVAAAAPTSKLTAYCGRIGAISPKPRAMMNAATSSTRISWGIAGRAVRVGIVAMFVALPPRCRGAGAGLSLEKHYGAGTKA</sequence>
<reference evidence="1 2" key="1">
    <citation type="submission" date="2019-06" db="EMBL/GenBank/DDBJ databases">
        <title>Whole genome shotgun sequence of Glutamicibacter uratoxydans NBRC 15515.</title>
        <authorList>
            <person name="Hosoyama A."/>
            <person name="Uohara A."/>
            <person name="Ohji S."/>
            <person name="Ichikawa N."/>
        </authorList>
    </citation>
    <scope>NUCLEOTIDE SEQUENCE [LARGE SCALE GENOMIC DNA]</scope>
    <source>
        <strain evidence="1 2">NBRC 15515</strain>
    </source>
</reference>
<evidence type="ECO:0000313" key="1">
    <source>
        <dbReference type="EMBL" id="GED05785.1"/>
    </source>
</evidence>
<organism evidence="1 2">
    <name type="scientific">Glutamicibacter uratoxydans</name>
    <name type="common">Arthrobacter uratoxydans</name>
    <dbReference type="NCBI Taxonomy" id="43667"/>
    <lineage>
        <taxon>Bacteria</taxon>
        <taxon>Bacillati</taxon>
        <taxon>Actinomycetota</taxon>
        <taxon>Actinomycetes</taxon>
        <taxon>Micrococcales</taxon>
        <taxon>Micrococcaceae</taxon>
        <taxon>Glutamicibacter</taxon>
    </lineage>
</organism>
<comment type="caution">
    <text evidence="1">The sequence shown here is derived from an EMBL/GenBank/DDBJ whole genome shotgun (WGS) entry which is preliminary data.</text>
</comment>
<keyword evidence="2" id="KW-1185">Reference proteome</keyword>
<accession>A0A4Y4DQB3</accession>